<accession>A0A0U1DQN4</accession>
<dbReference type="Proteomes" id="UP000182227">
    <property type="component" value="Unassembled WGS sequence"/>
</dbReference>
<gene>
    <name evidence="2" type="ORF">BN970_04604</name>
</gene>
<organism evidence="2 3">
    <name type="scientific">Mycolicibacterium conceptionense</name>
    <dbReference type="NCBI Taxonomy" id="451644"/>
    <lineage>
        <taxon>Bacteria</taxon>
        <taxon>Bacillati</taxon>
        <taxon>Actinomycetota</taxon>
        <taxon>Actinomycetes</taxon>
        <taxon>Mycobacteriales</taxon>
        <taxon>Mycobacteriaceae</taxon>
        <taxon>Mycolicibacterium</taxon>
    </lineage>
</organism>
<proteinExistence type="predicted"/>
<dbReference type="AlphaFoldDB" id="A0A0U1DQN4"/>
<evidence type="ECO:0000256" key="1">
    <source>
        <dbReference type="SAM" id="MobiDB-lite"/>
    </source>
</evidence>
<dbReference type="RefSeq" id="WP_133057872.1">
    <property type="nucleotide sequence ID" value="NZ_JACKVA010000016.1"/>
</dbReference>
<reference evidence="2 3" key="1">
    <citation type="submission" date="2015-03" db="EMBL/GenBank/DDBJ databases">
        <authorList>
            <person name="Murphy D."/>
        </authorList>
    </citation>
    <scope>NUCLEOTIDE SEQUENCE [LARGE SCALE GENOMIC DNA]</scope>
    <source>
        <strain evidence="2 3">D16</strain>
    </source>
</reference>
<evidence type="ECO:0000313" key="2">
    <source>
        <dbReference type="EMBL" id="CQD20042.1"/>
    </source>
</evidence>
<dbReference type="InterPro" id="IPR057972">
    <property type="entry name" value="Terminase_7"/>
</dbReference>
<evidence type="ECO:0000313" key="3">
    <source>
        <dbReference type="Proteomes" id="UP000182227"/>
    </source>
</evidence>
<dbReference type="GeneID" id="44297376"/>
<dbReference type="Pfam" id="PF25673">
    <property type="entry name" value="Terminase_7"/>
    <property type="match status" value="1"/>
</dbReference>
<name>A0A0U1DQN4_9MYCO</name>
<feature type="region of interest" description="Disordered" evidence="1">
    <location>
        <begin position="28"/>
        <end position="48"/>
    </location>
</feature>
<protein>
    <submittedName>
        <fullName evidence="2">Uncharacterized protein</fullName>
    </submittedName>
</protein>
<dbReference type="EMBL" id="CTEF01000003">
    <property type="protein sequence ID" value="CQD20042.1"/>
    <property type="molecule type" value="Genomic_DNA"/>
</dbReference>
<sequence length="138" mass="16293">MPVRGRKPKAETLTRRRSTHGWTEVENVPFTGGRRLPKARPDGQQWNQRTRQKWRAWSTMPHCVLWHPSDWEFALTAAVVADEFYRTGKATYAAELRHWERVMAVTMDDRRSQRILYIDPRPPVAPVQLRGPEDFRDL</sequence>